<name>A0ABZ2ZK93_9BACI</name>
<keyword evidence="3" id="KW-1185">Reference proteome</keyword>
<evidence type="ECO:0000313" key="2">
    <source>
        <dbReference type="EMBL" id="WZP08546.1"/>
    </source>
</evidence>
<keyword evidence="1" id="KW-0472">Membrane</keyword>
<gene>
    <name evidence="2" type="ORF">AADC60_05220</name>
</gene>
<sequence>MGSFIGNFAKIDGDCALLLRFRAVIVSVCAYLGCFCALRTGLRSFYWELRQNQWGLRSPASVSRCYFACLRLSGMFLHFENGFALFLLGIAPKSMGIALPCFDFTLLLCLFALIWDVFALGERVCALLLGIAPKSMGIALFCFGFALLFCLFALIWEVFAL</sequence>
<feature type="transmembrane region" description="Helical" evidence="1">
    <location>
        <begin position="138"/>
        <end position="159"/>
    </location>
</feature>
<dbReference type="Proteomes" id="UP001472074">
    <property type="component" value="Chromosome"/>
</dbReference>
<feature type="transmembrane region" description="Helical" evidence="1">
    <location>
        <begin position="20"/>
        <end position="42"/>
    </location>
</feature>
<protein>
    <submittedName>
        <fullName evidence="2">Uncharacterized protein</fullName>
    </submittedName>
</protein>
<accession>A0ABZ2ZK93</accession>
<dbReference type="EMBL" id="CP151651">
    <property type="protein sequence ID" value="WZP08546.1"/>
    <property type="molecule type" value="Genomic_DNA"/>
</dbReference>
<evidence type="ECO:0000256" key="1">
    <source>
        <dbReference type="SAM" id="Phobius"/>
    </source>
</evidence>
<organism evidence="2 3">
    <name type="scientific">Cytobacillus pseudoceanisediminis</name>
    <dbReference type="NCBI Taxonomy" id="3051614"/>
    <lineage>
        <taxon>Bacteria</taxon>
        <taxon>Bacillati</taxon>
        <taxon>Bacillota</taxon>
        <taxon>Bacilli</taxon>
        <taxon>Bacillales</taxon>
        <taxon>Bacillaceae</taxon>
        <taxon>Cytobacillus</taxon>
    </lineage>
</organism>
<proteinExistence type="predicted"/>
<keyword evidence="1" id="KW-1133">Transmembrane helix</keyword>
<keyword evidence="1" id="KW-0812">Transmembrane</keyword>
<feature type="transmembrane region" description="Helical" evidence="1">
    <location>
        <begin position="63"/>
        <end position="91"/>
    </location>
</feature>
<dbReference type="RefSeq" id="WP_342025970.1">
    <property type="nucleotide sequence ID" value="NZ_CP151651.1"/>
</dbReference>
<feature type="transmembrane region" description="Helical" evidence="1">
    <location>
        <begin position="97"/>
        <end position="118"/>
    </location>
</feature>
<evidence type="ECO:0000313" key="3">
    <source>
        <dbReference type="Proteomes" id="UP001472074"/>
    </source>
</evidence>
<reference evidence="2 3" key="1">
    <citation type="submission" date="2024-04" db="EMBL/GenBank/DDBJ databases">
        <title>Screening of coral probiotics and analysis of their probiotic properties.</title>
        <authorList>
            <person name="Wang S."/>
        </authorList>
    </citation>
    <scope>NUCLEOTIDE SEQUENCE [LARGE SCALE GENOMIC DNA]</scope>
    <source>
        <strain evidence="2 3">GXU-Z9</strain>
    </source>
</reference>